<feature type="region of interest" description="Disordered" evidence="8">
    <location>
        <begin position="126"/>
        <end position="171"/>
    </location>
</feature>
<evidence type="ECO:0000256" key="2">
    <source>
        <dbReference type="ARBA" id="ARBA00022723"/>
    </source>
</evidence>
<evidence type="ECO:0000256" key="1">
    <source>
        <dbReference type="ARBA" id="ARBA00001968"/>
    </source>
</evidence>
<dbReference type="Pfam" id="PF13613">
    <property type="entry name" value="HTH_Tnp_4"/>
    <property type="match status" value="1"/>
</dbReference>
<dbReference type="KEGG" id="cvn:111122747"/>
<protein>
    <submittedName>
        <fullName evidence="11">Uncharacterized protein LOC111122747</fullName>
    </submittedName>
</protein>
<dbReference type="PANTHER" id="PTHR23080:SF143">
    <property type="entry name" value="SI:DKEY-56D12.4"/>
    <property type="match status" value="1"/>
</dbReference>
<gene>
    <name evidence="11" type="primary">LOC111122747</name>
</gene>
<feature type="coiled-coil region" evidence="7">
    <location>
        <begin position="178"/>
        <end position="208"/>
    </location>
</feature>
<keyword evidence="5 6" id="KW-0238">DNA-binding</keyword>
<dbReference type="Pfam" id="PF05485">
    <property type="entry name" value="THAP"/>
    <property type="match status" value="1"/>
</dbReference>
<dbReference type="RefSeq" id="XP_022320343.1">
    <property type="nucleotide sequence ID" value="XM_022464635.1"/>
</dbReference>
<sequence length="523" mass="59703">MVKRCCWGTCNTDNRYPERLDGGVIFVPFPKLGRNREKAMKWIKLCGRPHSQLNEETLKDRGKAKHLYVCSKHFVNGQPSDSYPDPIPASNYEVVTPCRKPPAKRPLNFSSTPAYESKRQILSTVPYKEQQNEEESIKTPLEPPEADHSCSYSDIGPRSNDEDQPQTPNPFCNSQLDLLALVAENTALKEEREKLLQANCNIQQQLSEQQQSSKKRFAYQNLSNKDCHYYTGYSKEQFDDIYLFLVPTADDPIKWTKSIKGSKVLPTSDQVLLTLIKLRQNFDFRHISHLFEISSQDCSAIFTHWINYMFFRLGSLVIWPHRDTIMEHMPENYKKDFPNTFVIIDCTELKVQKPSSLHRQSQCYSDYKSATTLKGLVGVDPRGAVIFSSMLFSGSISDKDITEKSGFLELLSNLIQCGKLQSGDGVMADKGFHIEKEIEALGLKLNIPPFASCSAQMKATEVTETINIAKHRVHVERAIARIKQFKILSGKISLTFFSIIDQIWLTCCLLTNFMPFLIQDKDI</sequence>
<proteinExistence type="predicted"/>
<dbReference type="InterPro" id="IPR027805">
    <property type="entry name" value="Transposase_HTH_dom"/>
</dbReference>
<dbReference type="SUPFAM" id="SSF57716">
    <property type="entry name" value="Glucocorticoid receptor-like (DNA-binding domain)"/>
    <property type="match status" value="1"/>
</dbReference>
<dbReference type="AlphaFoldDB" id="A0A8B8CX20"/>
<evidence type="ECO:0000256" key="4">
    <source>
        <dbReference type="ARBA" id="ARBA00022833"/>
    </source>
</evidence>
<dbReference type="InterPro" id="IPR006612">
    <property type="entry name" value="THAP_Znf"/>
</dbReference>
<dbReference type="Pfam" id="PF13359">
    <property type="entry name" value="DDE_Tnp_4"/>
    <property type="match status" value="1"/>
</dbReference>
<keyword evidence="10" id="KW-1185">Reference proteome</keyword>
<evidence type="ECO:0000256" key="5">
    <source>
        <dbReference type="ARBA" id="ARBA00023125"/>
    </source>
</evidence>
<evidence type="ECO:0000256" key="7">
    <source>
        <dbReference type="SAM" id="Coils"/>
    </source>
</evidence>
<evidence type="ECO:0000313" key="10">
    <source>
        <dbReference type="Proteomes" id="UP000694844"/>
    </source>
</evidence>
<evidence type="ECO:0000313" key="11">
    <source>
        <dbReference type="RefSeq" id="XP_022320343.1"/>
    </source>
</evidence>
<evidence type="ECO:0000259" key="9">
    <source>
        <dbReference type="PROSITE" id="PS50950"/>
    </source>
</evidence>
<accession>A0A8B8CX20</accession>
<dbReference type="OrthoDB" id="6141122at2759"/>
<comment type="cofactor">
    <cofactor evidence="1">
        <name>a divalent metal cation</name>
        <dbReference type="ChEBI" id="CHEBI:60240"/>
    </cofactor>
</comment>
<keyword evidence="4" id="KW-0862">Zinc</keyword>
<organism evidence="10 11">
    <name type="scientific">Crassostrea virginica</name>
    <name type="common">Eastern oyster</name>
    <dbReference type="NCBI Taxonomy" id="6565"/>
    <lineage>
        <taxon>Eukaryota</taxon>
        <taxon>Metazoa</taxon>
        <taxon>Spiralia</taxon>
        <taxon>Lophotrochozoa</taxon>
        <taxon>Mollusca</taxon>
        <taxon>Bivalvia</taxon>
        <taxon>Autobranchia</taxon>
        <taxon>Pteriomorphia</taxon>
        <taxon>Ostreida</taxon>
        <taxon>Ostreoidea</taxon>
        <taxon>Ostreidae</taxon>
        <taxon>Crassostrea</taxon>
    </lineage>
</organism>
<dbReference type="Proteomes" id="UP000694844">
    <property type="component" value="Chromosome 3"/>
</dbReference>
<dbReference type="PROSITE" id="PS50950">
    <property type="entry name" value="ZF_THAP"/>
    <property type="match status" value="1"/>
</dbReference>
<feature type="domain" description="THAP-type" evidence="9">
    <location>
        <begin position="1"/>
        <end position="91"/>
    </location>
</feature>
<reference evidence="11" key="1">
    <citation type="submission" date="2025-08" db="UniProtKB">
        <authorList>
            <consortium name="RefSeq"/>
        </authorList>
    </citation>
    <scope>IDENTIFICATION</scope>
    <source>
        <tissue evidence="11">Whole sample</tissue>
    </source>
</reference>
<name>A0A8B8CX20_CRAVI</name>
<dbReference type="GeneID" id="111122747"/>
<keyword evidence="2" id="KW-0479">Metal-binding</keyword>
<dbReference type="InterPro" id="IPR027806">
    <property type="entry name" value="HARBI1_dom"/>
</dbReference>
<dbReference type="GO" id="GO:0008270">
    <property type="term" value="F:zinc ion binding"/>
    <property type="evidence" value="ECO:0007669"/>
    <property type="project" value="UniProtKB-KW"/>
</dbReference>
<dbReference type="PANTHER" id="PTHR23080">
    <property type="entry name" value="THAP DOMAIN PROTEIN"/>
    <property type="match status" value="1"/>
</dbReference>
<evidence type="ECO:0000256" key="8">
    <source>
        <dbReference type="SAM" id="MobiDB-lite"/>
    </source>
</evidence>
<dbReference type="GO" id="GO:0003677">
    <property type="term" value="F:DNA binding"/>
    <property type="evidence" value="ECO:0007669"/>
    <property type="project" value="UniProtKB-UniRule"/>
</dbReference>
<keyword evidence="3 6" id="KW-0863">Zinc-finger</keyword>
<evidence type="ECO:0000256" key="3">
    <source>
        <dbReference type="ARBA" id="ARBA00022771"/>
    </source>
</evidence>
<keyword evidence="7" id="KW-0175">Coiled coil</keyword>
<evidence type="ECO:0000256" key="6">
    <source>
        <dbReference type="PROSITE-ProRule" id="PRU00309"/>
    </source>
</evidence>